<accession>A0A4U0REM6</accession>
<dbReference type="AlphaFoldDB" id="A0A4U0REM6"/>
<keyword evidence="2" id="KW-1185">Reference proteome</keyword>
<dbReference type="OrthoDB" id="7775353at2"/>
<sequence>MTGIPDFTISKLTVIDGQPNTRGNRLLASFNLNMPITAVTGCVLIEKAEGIVAAYGPTGKTPGGHKASANITDPVLARAVTRRAAVIYGAFTGREMSDE</sequence>
<comment type="caution">
    <text evidence="1">The sequence shown here is derived from an EMBL/GenBank/DDBJ whole genome shotgun (WGS) entry which is preliminary data.</text>
</comment>
<gene>
    <name evidence="1" type="ORF">FA743_00865</name>
</gene>
<evidence type="ECO:0000313" key="1">
    <source>
        <dbReference type="EMBL" id="TJZ93859.1"/>
    </source>
</evidence>
<evidence type="ECO:0000313" key="2">
    <source>
        <dbReference type="Proteomes" id="UP000309747"/>
    </source>
</evidence>
<proteinExistence type="predicted"/>
<reference evidence="1 2" key="1">
    <citation type="submission" date="2019-04" db="EMBL/GenBank/DDBJ databases">
        <authorList>
            <person name="Li J."/>
        </authorList>
    </citation>
    <scope>NUCLEOTIDE SEQUENCE [LARGE SCALE GENOMIC DNA]</scope>
    <source>
        <strain evidence="1 2">KCTC 42687</strain>
    </source>
</reference>
<name>A0A4U0REM6_9RHOB</name>
<dbReference type="RefSeq" id="WP_136883999.1">
    <property type="nucleotide sequence ID" value="NZ_SUNI01000001.1"/>
</dbReference>
<organism evidence="1 2">
    <name type="scientific">Paracoccus gahaiensis</name>
    <dbReference type="NCBI Taxonomy" id="1706839"/>
    <lineage>
        <taxon>Bacteria</taxon>
        <taxon>Pseudomonadati</taxon>
        <taxon>Pseudomonadota</taxon>
        <taxon>Alphaproteobacteria</taxon>
        <taxon>Rhodobacterales</taxon>
        <taxon>Paracoccaceae</taxon>
        <taxon>Paracoccus</taxon>
    </lineage>
</organism>
<protein>
    <submittedName>
        <fullName evidence="1">Uncharacterized protein</fullName>
    </submittedName>
</protein>
<dbReference type="EMBL" id="SUNI01000001">
    <property type="protein sequence ID" value="TJZ93859.1"/>
    <property type="molecule type" value="Genomic_DNA"/>
</dbReference>
<dbReference type="Proteomes" id="UP000309747">
    <property type="component" value="Unassembled WGS sequence"/>
</dbReference>